<accession>A0A1C6WAU7</accession>
<keyword evidence="1" id="KW-1133">Transmembrane helix</keyword>
<gene>
    <name evidence="2" type="ORF">PBNK65NY_000500900</name>
</gene>
<evidence type="ECO:0000313" key="2">
    <source>
        <dbReference type="EMBL" id="SCL83748.1"/>
    </source>
</evidence>
<keyword evidence="1" id="KW-0472">Membrane</keyword>
<sequence>APSNSSIGNKLLTVLSIFGVTTFFLGISYKYLLFGRRKRAQKQYLREKIKNIKKRMNH</sequence>
<dbReference type="Proteomes" id="UP000516480">
    <property type="component" value="Unassembled WGS sequence"/>
</dbReference>
<name>A0A1C6WAU7_PLABE</name>
<evidence type="ECO:0000256" key="1">
    <source>
        <dbReference type="SAM" id="Phobius"/>
    </source>
</evidence>
<comment type="caution">
    <text evidence="2">The sequence shown here is derived from an EMBL/GenBank/DDBJ whole genome shotgun (WGS) entry which is preliminary data.</text>
</comment>
<dbReference type="EMBL" id="FMIE01000106">
    <property type="protein sequence ID" value="SCL83748.1"/>
    <property type="molecule type" value="Genomic_DNA"/>
</dbReference>
<feature type="transmembrane region" description="Helical" evidence="1">
    <location>
        <begin position="12"/>
        <end position="33"/>
    </location>
</feature>
<reference evidence="2" key="1">
    <citation type="submission" date="2016-08" db="EMBL/GenBank/DDBJ databases">
        <authorList>
            <consortium name="Pathogen Informatics"/>
        </authorList>
    </citation>
    <scope>NUCLEOTIDE SEQUENCE</scope>
    <source>
        <strain evidence="2">NK65 ny</strain>
    </source>
</reference>
<keyword evidence="1" id="KW-0812">Transmembrane</keyword>
<dbReference type="AlphaFoldDB" id="A0A1C6WAU7"/>
<organism evidence="2">
    <name type="scientific">Plasmodium berghei</name>
    <dbReference type="NCBI Taxonomy" id="5821"/>
    <lineage>
        <taxon>Eukaryota</taxon>
        <taxon>Sar</taxon>
        <taxon>Alveolata</taxon>
        <taxon>Apicomplexa</taxon>
        <taxon>Aconoidasida</taxon>
        <taxon>Haemosporida</taxon>
        <taxon>Plasmodiidae</taxon>
        <taxon>Plasmodium</taxon>
        <taxon>Plasmodium (Vinckeia)</taxon>
    </lineage>
</organism>
<dbReference type="Pfam" id="PF06022">
    <property type="entry name" value="Cir_Bir_Yir"/>
    <property type="match status" value="1"/>
</dbReference>
<proteinExistence type="predicted"/>
<protein>
    <submittedName>
        <fullName evidence="2">Plasmodium variant antigen protein Cir/Yir/Bir, putative</fullName>
    </submittedName>
</protein>
<feature type="non-terminal residue" evidence="2">
    <location>
        <position position="1"/>
    </location>
</feature>
<dbReference type="InterPro" id="IPR006477">
    <property type="entry name" value="Yir_bir_cir"/>
</dbReference>